<sequence length="166" mass="17709">MSDAADAAIVRVMLADFANVTDPGSKLNIIGGGIVMMGYDPNIGATAAHAVVAKISFPPEFIGESPAVELALEHDDGSLVTLPGPMGPQFLRVGVADALKPAVVPGANVPPNTVRSSKQFVMYFASGLPLEPNKRYRWRIKIDHETRDEWTETFYVFTADAGPVIG</sequence>
<keyword evidence="2" id="KW-1185">Reference proteome</keyword>
<dbReference type="EMBL" id="LQOX01000124">
    <property type="protein sequence ID" value="ORV65383.1"/>
    <property type="molecule type" value="Genomic_DNA"/>
</dbReference>
<evidence type="ECO:0000313" key="2">
    <source>
        <dbReference type="Proteomes" id="UP000193738"/>
    </source>
</evidence>
<organism evidence="1 2">
    <name type="scientific">Mycobacterium gastri</name>
    <dbReference type="NCBI Taxonomy" id="1777"/>
    <lineage>
        <taxon>Bacteria</taxon>
        <taxon>Bacillati</taxon>
        <taxon>Actinomycetota</taxon>
        <taxon>Actinomycetes</taxon>
        <taxon>Mycobacteriales</taxon>
        <taxon>Mycobacteriaceae</taxon>
        <taxon>Mycobacterium</taxon>
    </lineage>
</organism>
<dbReference type="Proteomes" id="UP000193738">
    <property type="component" value="Unassembled WGS sequence"/>
</dbReference>
<evidence type="ECO:0000313" key="1">
    <source>
        <dbReference type="EMBL" id="ORV65383.1"/>
    </source>
</evidence>
<reference evidence="1 2" key="1">
    <citation type="submission" date="2016-01" db="EMBL/GenBank/DDBJ databases">
        <title>The new phylogeny of the genus Mycobacterium.</title>
        <authorList>
            <person name="Tarcisio F."/>
            <person name="Conor M."/>
            <person name="Antonella G."/>
            <person name="Elisabetta G."/>
            <person name="Giulia F.S."/>
            <person name="Sara T."/>
            <person name="Anna F."/>
            <person name="Clotilde B."/>
            <person name="Roberto B."/>
            <person name="Veronica D.S."/>
            <person name="Fabio R."/>
            <person name="Monica P."/>
            <person name="Olivier J."/>
            <person name="Enrico T."/>
            <person name="Nicola S."/>
        </authorList>
    </citation>
    <scope>NUCLEOTIDE SEQUENCE [LARGE SCALE GENOMIC DNA]</scope>
    <source>
        <strain evidence="1 2">DSM 43505</strain>
    </source>
</reference>
<gene>
    <name evidence="1" type="ORF">AWC07_13650</name>
</gene>
<dbReference type="AlphaFoldDB" id="A0A1X1V8J7"/>
<accession>A0A1X1V8J7</accession>
<protein>
    <submittedName>
        <fullName evidence="1">Uncharacterized protein</fullName>
    </submittedName>
</protein>
<name>A0A1X1V8J7_MYCGS</name>
<comment type="caution">
    <text evidence="1">The sequence shown here is derived from an EMBL/GenBank/DDBJ whole genome shotgun (WGS) entry which is preliminary data.</text>
</comment>
<dbReference type="RefSeq" id="WP_036410384.1">
    <property type="nucleotide sequence ID" value="NZ_LQOX01000124.1"/>
</dbReference>
<proteinExistence type="predicted"/>
<dbReference type="STRING" id="1777.AWC07_13650"/>